<evidence type="ECO:0000256" key="7">
    <source>
        <dbReference type="ARBA" id="ARBA00039274"/>
    </source>
</evidence>
<dbReference type="PANTHER" id="PTHR12968">
    <property type="entry name" value="B9 DOMAIN-CONTAINING"/>
    <property type="match status" value="1"/>
</dbReference>
<accession>A0A0D8XIZ2</accession>
<name>A0A0D8XIZ2_DICVI</name>
<dbReference type="GO" id="GO:0060271">
    <property type="term" value="P:cilium assembly"/>
    <property type="evidence" value="ECO:0007669"/>
    <property type="project" value="TreeGrafter"/>
</dbReference>
<dbReference type="GO" id="GO:0036038">
    <property type="term" value="C:MKS complex"/>
    <property type="evidence" value="ECO:0007669"/>
    <property type="project" value="TreeGrafter"/>
</dbReference>
<keyword evidence="10" id="KW-1185">Reference proteome</keyword>
<dbReference type="AlphaFoldDB" id="A0A0D8XIZ2"/>
<dbReference type="Pfam" id="PF07162">
    <property type="entry name" value="B9-C2"/>
    <property type="match status" value="1"/>
</dbReference>
<dbReference type="PROSITE" id="PS51381">
    <property type="entry name" value="C2_B9"/>
    <property type="match status" value="1"/>
</dbReference>
<gene>
    <name evidence="9" type="ORF">DICVIV_10291</name>
</gene>
<keyword evidence="4" id="KW-0206">Cytoskeleton</keyword>
<evidence type="ECO:0000256" key="6">
    <source>
        <dbReference type="ARBA" id="ARBA00038411"/>
    </source>
</evidence>
<keyword evidence="3" id="KW-0970">Cilium biogenesis/degradation</keyword>
<dbReference type="Proteomes" id="UP000053766">
    <property type="component" value="Unassembled WGS sequence"/>
</dbReference>
<comment type="similarity">
    <text evidence="6">Belongs to the B9D family.</text>
</comment>
<dbReference type="PANTHER" id="PTHR12968:SF1">
    <property type="entry name" value="B9 DOMAIN-CONTAINING PROTEIN 1"/>
    <property type="match status" value="1"/>
</dbReference>
<comment type="subcellular location">
    <subcellularLocation>
        <location evidence="1">Cytoplasm</location>
        <location evidence="1">Cytoskeleton</location>
        <location evidence="1">Cilium basal body</location>
    </subcellularLocation>
</comment>
<keyword evidence="5" id="KW-0966">Cell projection</keyword>
<feature type="compositionally biased region" description="Polar residues" evidence="8">
    <location>
        <begin position="180"/>
        <end position="194"/>
    </location>
</feature>
<organism evidence="9 10">
    <name type="scientific">Dictyocaulus viviparus</name>
    <name type="common">Bovine lungworm</name>
    <dbReference type="NCBI Taxonomy" id="29172"/>
    <lineage>
        <taxon>Eukaryota</taxon>
        <taxon>Metazoa</taxon>
        <taxon>Ecdysozoa</taxon>
        <taxon>Nematoda</taxon>
        <taxon>Chromadorea</taxon>
        <taxon>Rhabditida</taxon>
        <taxon>Rhabditina</taxon>
        <taxon>Rhabditomorpha</taxon>
        <taxon>Strongyloidea</taxon>
        <taxon>Metastrongylidae</taxon>
        <taxon>Dictyocaulus</taxon>
    </lineage>
</organism>
<evidence type="ECO:0000256" key="2">
    <source>
        <dbReference type="ARBA" id="ARBA00022490"/>
    </source>
</evidence>
<reference evidence="9 10" key="1">
    <citation type="submission" date="2013-11" db="EMBL/GenBank/DDBJ databases">
        <title>Draft genome of the bovine lungworm Dictyocaulus viviparus.</title>
        <authorList>
            <person name="Mitreva M."/>
        </authorList>
    </citation>
    <scope>NUCLEOTIDE SEQUENCE [LARGE SCALE GENOMIC DNA]</scope>
    <source>
        <strain evidence="9 10">HannoverDv2000</strain>
    </source>
</reference>
<evidence type="ECO:0000256" key="3">
    <source>
        <dbReference type="ARBA" id="ARBA00022794"/>
    </source>
</evidence>
<reference evidence="10" key="2">
    <citation type="journal article" date="2016" name="Sci. Rep.">
        <title>Dictyocaulus viviparus genome, variome and transcriptome elucidate lungworm biology and support future intervention.</title>
        <authorList>
            <person name="McNulty S.N."/>
            <person name="Strube C."/>
            <person name="Rosa B.A."/>
            <person name="Martin J.C."/>
            <person name="Tyagi R."/>
            <person name="Choi Y.J."/>
            <person name="Wang Q."/>
            <person name="Hallsworth Pepin K."/>
            <person name="Zhang X."/>
            <person name="Ozersky P."/>
            <person name="Wilson R.K."/>
            <person name="Sternberg P.W."/>
            <person name="Gasser R.B."/>
            <person name="Mitreva M."/>
        </authorList>
    </citation>
    <scope>NUCLEOTIDE SEQUENCE [LARGE SCALE GENOMIC DNA]</scope>
    <source>
        <strain evidence="10">HannoverDv2000</strain>
    </source>
</reference>
<evidence type="ECO:0000256" key="4">
    <source>
        <dbReference type="ARBA" id="ARBA00023212"/>
    </source>
</evidence>
<dbReference type="OrthoDB" id="431939at2759"/>
<feature type="region of interest" description="Disordered" evidence="8">
    <location>
        <begin position="170"/>
        <end position="194"/>
    </location>
</feature>
<evidence type="ECO:0000256" key="1">
    <source>
        <dbReference type="ARBA" id="ARBA00004120"/>
    </source>
</evidence>
<evidence type="ECO:0000256" key="5">
    <source>
        <dbReference type="ARBA" id="ARBA00023273"/>
    </source>
</evidence>
<dbReference type="STRING" id="29172.A0A0D8XIZ2"/>
<dbReference type="InterPro" id="IPR010796">
    <property type="entry name" value="C2_B9-type_dom"/>
</dbReference>
<proteinExistence type="inferred from homology"/>
<evidence type="ECO:0000256" key="8">
    <source>
        <dbReference type="SAM" id="MobiDB-lite"/>
    </source>
</evidence>
<keyword evidence="2" id="KW-0963">Cytoplasm</keyword>
<protein>
    <recommendedName>
        <fullName evidence="7">B9 domain-containing protein 1</fullName>
    </recommendedName>
</protein>
<dbReference type="EMBL" id="KN716534">
    <property type="protein sequence ID" value="KJH43697.1"/>
    <property type="molecule type" value="Genomic_DNA"/>
</dbReference>
<sequence length="214" mass="23323">MSFGPDWRHLSGATEGLTATCYRGDSHRFVLDLPFTTTFSSTNPFKWPQLVLSCYGNDFLGHVVIRGYGALPIPTVPGSHIRVVPCFVPEASSSYQKVVGIISGRRPEFLDPFHVAKPDARYATKVTTQGNLTIRMDVILKDMKKFGFQSICRMGSGSYEAPATDLSKLTSKTKTKSTDEQPSLTVPPTDGKTTTVMSAAFAGNTAQPLSHLED</sequence>
<evidence type="ECO:0000313" key="9">
    <source>
        <dbReference type="EMBL" id="KJH43697.1"/>
    </source>
</evidence>
<evidence type="ECO:0000313" key="10">
    <source>
        <dbReference type="Proteomes" id="UP000053766"/>
    </source>
</evidence>